<dbReference type="InterPro" id="IPR035906">
    <property type="entry name" value="MetI-like_sf"/>
</dbReference>
<evidence type="ECO:0000256" key="6">
    <source>
        <dbReference type="ARBA" id="ARBA00023136"/>
    </source>
</evidence>
<dbReference type="CDD" id="cd06261">
    <property type="entry name" value="TM_PBP2"/>
    <property type="match status" value="1"/>
</dbReference>
<gene>
    <name evidence="9" type="ORF">Pa4123_77740</name>
</gene>
<dbReference type="Pfam" id="PF00528">
    <property type="entry name" value="BPD_transp_1"/>
    <property type="match status" value="1"/>
</dbReference>
<keyword evidence="6 7" id="KW-0472">Membrane</keyword>
<organism evidence="9 10">
    <name type="scientific">Phytohabitans aurantiacus</name>
    <dbReference type="NCBI Taxonomy" id="3016789"/>
    <lineage>
        <taxon>Bacteria</taxon>
        <taxon>Bacillati</taxon>
        <taxon>Actinomycetota</taxon>
        <taxon>Actinomycetes</taxon>
        <taxon>Micromonosporales</taxon>
        <taxon>Micromonosporaceae</taxon>
    </lineage>
</organism>
<accession>A0ABQ5RAA5</accession>
<feature type="transmembrane region" description="Helical" evidence="7">
    <location>
        <begin position="104"/>
        <end position="128"/>
    </location>
</feature>
<comment type="caution">
    <text evidence="9">The sequence shown here is derived from an EMBL/GenBank/DDBJ whole genome shotgun (WGS) entry which is preliminary data.</text>
</comment>
<evidence type="ECO:0000256" key="7">
    <source>
        <dbReference type="RuleBase" id="RU363032"/>
    </source>
</evidence>
<dbReference type="EMBL" id="BSDI01000063">
    <property type="protein sequence ID" value="GLI02496.1"/>
    <property type="molecule type" value="Genomic_DNA"/>
</dbReference>
<evidence type="ECO:0000313" key="10">
    <source>
        <dbReference type="Proteomes" id="UP001144280"/>
    </source>
</evidence>
<reference evidence="9" key="1">
    <citation type="submission" date="2022-12" db="EMBL/GenBank/DDBJ databases">
        <title>New Phytohabitans aurantiacus sp. RD004123 nov., an actinomycete isolated from soil.</title>
        <authorList>
            <person name="Triningsih D.W."/>
            <person name="Harunari E."/>
            <person name="Igarashi Y."/>
        </authorList>
    </citation>
    <scope>NUCLEOTIDE SEQUENCE</scope>
    <source>
        <strain evidence="9">RD004123</strain>
    </source>
</reference>
<dbReference type="Gene3D" id="1.10.3720.10">
    <property type="entry name" value="MetI-like"/>
    <property type="match status" value="1"/>
</dbReference>
<dbReference type="Proteomes" id="UP001144280">
    <property type="component" value="Unassembled WGS sequence"/>
</dbReference>
<keyword evidence="3" id="KW-1003">Cell membrane</keyword>
<evidence type="ECO:0000256" key="1">
    <source>
        <dbReference type="ARBA" id="ARBA00004651"/>
    </source>
</evidence>
<dbReference type="RefSeq" id="WP_281904016.1">
    <property type="nucleotide sequence ID" value="NZ_BSDI01000063.1"/>
</dbReference>
<feature type="transmembrane region" description="Helical" evidence="7">
    <location>
        <begin position="7"/>
        <end position="28"/>
    </location>
</feature>
<comment type="similarity">
    <text evidence="7">Belongs to the binding-protein-dependent transport system permease family.</text>
</comment>
<comment type="subcellular location">
    <subcellularLocation>
        <location evidence="1 7">Cell membrane</location>
        <topology evidence="1 7">Multi-pass membrane protein</topology>
    </subcellularLocation>
</comment>
<evidence type="ECO:0000259" key="8">
    <source>
        <dbReference type="PROSITE" id="PS50928"/>
    </source>
</evidence>
<evidence type="ECO:0000256" key="2">
    <source>
        <dbReference type="ARBA" id="ARBA00022448"/>
    </source>
</evidence>
<dbReference type="InterPro" id="IPR000515">
    <property type="entry name" value="MetI-like"/>
</dbReference>
<evidence type="ECO:0000256" key="3">
    <source>
        <dbReference type="ARBA" id="ARBA00022475"/>
    </source>
</evidence>
<keyword evidence="10" id="KW-1185">Reference proteome</keyword>
<dbReference type="PANTHER" id="PTHR43744">
    <property type="entry name" value="ABC TRANSPORTER PERMEASE PROTEIN MG189-RELATED-RELATED"/>
    <property type="match status" value="1"/>
</dbReference>
<name>A0ABQ5RAA5_9ACTN</name>
<proteinExistence type="inferred from homology"/>
<feature type="transmembrane region" description="Helical" evidence="7">
    <location>
        <begin position="68"/>
        <end position="92"/>
    </location>
</feature>
<keyword evidence="5 7" id="KW-1133">Transmembrane helix</keyword>
<protein>
    <submittedName>
        <fullName evidence="9">Sugar ABC transporter permease</fullName>
    </submittedName>
</protein>
<evidence type="ECO:0000256" key="4">
    <source>
        <dbReference type="ARBA" id="ARBA00022692"/>
    </source>
</evidence>
<feature type="domain" description="ABC transmembrane type-1" evidence="8">
    <location>
        <begin position="69"/>
        <end position="261"/>
    </location>
</feature>
<keyword evidence="4 7" id="KW-0812">Transmembrane</keyword>
<feature type="transmembrane region" description="Helical" evidence="7">
    <location>
        <begin position="181"/>
        <end position="206"/>
    </location>
</feature>
<feature type="transmembrane region" description="Helical" evidence="7">
    <location>
        <begin position="140"/>
        <end position="160"/>
    </location>
</feature>
<dbReference type="PANTHER" id="PTHR43744:SF6">
    <property type="entry name" value="ABC TRANSPORTER PERMEASE PROTEIN YESQ-RELATED"/>
    <property type="match status" value="1"/>
</dbReference>
<dbReference type="PROSITE" id="PS50928">
    <property type="entry name" value="ABC_TM1"/>
    <property type="match status" value="1"/>
</dbReference>
<evidence type="ECO:0000313" key="9">
    <source>
        <dbReference type="EMBL" id="GLI02496.1"/>
    </source>
</evidence>
<keyword evidence="2 7" id="KW-0813">Transport</keyword>
<evidence type="ECO:0000256" key="5">
    <source>
        <dbReference type="ARBA" id="ARBA00022989"/>
    </source>
</evidence>
<dbReference type="SUPFAM" id="SSF161098">
    <property type="entry name" value="MetI-like"/>
    <property type="match status" value="1"/>
</dbReference>
<sequence length="275" mass="31121">MTTRRRFARHVVLCVLGAVMMYPLLWMVSSSLKPSRDVFTDLSLWPSNWDLGNYPDGWTALEHPFTVYFVNSLVIVVLSIIGNLVSCSLAAYGFARLNFTGRKLFFALMLGTMMLPGHVLLVPQYIVFAKLDWINTYYPLLVPNFLATNAFYIFLMVQFMRSLPSELDDAARMDGCGPFRTFWSVIMPLCMPAFATTAIFTFISVWNEFFGPLIYLTDSELYTVPLALRQFIDSEGQSQWGQMFAMSFLSLAPVIGFFIAGQKYLVKGIATTGLK</sequence>
<feature type="transmembrane region" description="Helical" evidence="7">
    <location>
        <begin position="240"/>
        <end position="260"/>
    </location>
</feature>